<dbReference type="PROSITE" id="PS00181">
    <property type="entry name" value="GLNA_ATP"/>
    <property type="match status" value="1"/>
</dbReference>
<sequence length="723" mass="79641">MMRSTKTTQALLRSVRQAQATKPAWQKIGLRGLASKAAEEEARRGSLVFDVEKSAVADEWRQSLEEWRPMSKEAQNKLAEELVAFADKHGASYYAHWASPVRGPVSLTKHQTFMDYEFDGADRRLVRGLSGSKVFASEADGSSFPNGGLRQTHSAAAYLTWDRTSPPFIRGETLFLPSGFVSWKGDALDEKTPLLRSVDAIDRAGGHLLRQLGETEATGVLANLGCEQEFFLMDREHYLQRPDLMACGRTLLGASPARGQQTDLNYFAPLPARVAEVLDIAEKEMQKVGVTNTVYHSEVAPGQFEFAPLFTSLSVSADNNVVAMEILKEAAESKGLVALFHEKPFAGVNGSGKHSNWSLIERSTGRQLFVPGESPEEQRTFIALMACMVRAVHLHGDLIRTSVGSAGNDHRLGAQEAPPAILSLDVGETLAEHLQRIIDDPSAPIEGFALEKKEISFNTRSLQPVRGAGEDRNRTAPFPFCGNRFEFRAVGSNQHAGFPMTCVQAAFAESMMVMADQLAVGTPLETVVRHFLVQHGNAIFTGNGYSSEWQEEEAPRRGLLNLQTTVDALETLASEKNVKLFSKVGVFTPDEVQARQELYFERYVEDIMIEANCLLDMLEKGALPACAQDLQTYSYASGLQGNRASMYSHLRQAVDDLAAGILAMPRDAEIGVQARYAVETIKPLMLAARELSDQSERLVADGLWPYPSYQEMLFEVNSMPRSA</sequence>
<dbReference type="AlphaFoldDB" id="A0A2R5GKL3"/>
<keyword evidence="5" id="KW-1185">Reference proteome</keyword>
<proteinExistence type="inferred from homology"/>
<dbReference type="Pfam" id="PF18318">
    <property type="entry name" value="Gln-synt_C-ter"/>
    <property type="match status" value="1"/>
</dbReference>
<dbReference type="EMBL" id="BEYU01000092">
    <property type="protein sequence ID" value="GBG31165.1"/>
    <property type="molecule type" value="Genomic_DNA"/>
</dbReference>
<dbReference type="InterPro" id="IPR022147">
    <property type="entry name" value="GSIII_N"/>
</dbReference>
<dbReference type="PANTHER" id="PTHR42974:SF1">
    <property type="entry name" value="TYPE-3 GLUTAMINE SYNTHETASE"/>
    <property type="match status" value="1"/>
</dbReference>
<dbReference type="InterPro" id="IPR040577">
    <property type="entry name" value="Gln-synt_C"/>
</dbReference>
<name>A0A2R5GKL3_9STRA</name>
<comment type="caution">
    <text evidence="4">The sequence shown here is derived from an EMBL/GenBank/DDBJ whole genome shotgun (WGS) entry which is preliminary data.</text>
</comment>
<dbReference type="InterPro" id="IPR008146">
    <property type="entry name" value="Gln_synth_cat_dom"/>
</dbReference>
<dbReference type="OrthoDB" id="415358at2759"/>
<dbReference type="Proteomes" id="UP000241890">
    <property type="component" value="Unassembled WGS sequence"/>
</dbReference>
<accession>A0A2R5GKL3</accession>
<dbReference type="Pfam" id="PF12437">
    <property type="entry name" value="GSIII_N"/>
    <property type="match status" value="1"/>
</dbReference>
<dbReference type="InParanoid" id="A0A2R5GKL3"/>
<evidence type="ECO:0000313" key="4">
    <source>
        <dbReference type="EMBL" id="GBG31165.1"/>
    </source>
</evidence>
<organism evidence="4 5">
    <name type="scientific">Hondaea fermentalgiana</name>
    <dbReference type="NCBI Taxonomy" id="2315210"/>
    <lineage>
        <taxon>Eukaryota</taxon>
        <taxon>Sar</taxon>
        <taxon>Stramenopiles</taxon>
        <taxon>Bigyra</taxon>
        <taxon>Labyrinthulomycetes</taxon>
        <taxon>Thraustochytrida</taxon>
        <taxon>Thraustochytriidae</taxon>
        <taxon>Hondaea</taxon>
    </lineage>
</organism>
<dbReference type="GO" id="GO:0004356">
    <property type="term" value="F:glutamine synthetase activity"/>
    <property type="evidence" value="ECO:0007669"/>
    <property type="project" value="InterPro"/>
</dbReference>
<dbReference type="PROSITE" id="PS51987">
    <property type="entry name" value="GS_CATALYTIC"/>
    <property type="match status" value="1"/>
</dbReference>
<feature type="domain" description="GS catalytic" evidence="3">
    <location>
        <begin position="190"/>
        <end position="622"/>
    </location>
</feature>
<dbReference type="SUPFAM" id="SSF55931">
    <property type="entry name" value="Glutamine synthetase/guanido kinase"/>
    <property type="match status" value="1"/>
</dbReference>
<evidence type="ECO:0000313" key="5">
    <source>
        <dbReference type="Proteomes" id="UP000241890"/>
    </source>
</evidence>
<protein>
    <submittedName>
        <fullName evidence="4">Glutamine synthetase</fullName>
    </submittedName>
</protein>
<evidence type="ECO:0000256" key="2">
    <source>
        <dbReference type="RuleBase" id="RU000384"/>
    </source>
</evidence>
<gene>
    <name evidence="4" type="ORF">FCC1311_073862</name>
</gene>
<dbReference type="InterPro" id="IPR027303">
    <property type="entry name" value="Gln_synth_gly_rich_site"/>
</dbReference>
<comment type="similarity">
    <text evidence="1 2">Belongs to the glutamine synthetase family.</text>
</comment>
<evidence type="ECO:0000256" key="1">
    <source>
        <dbReference type="PROSITE-ProRule" id="PRU01331"/>
    </source>
</evidence>
<evidence type="ECO:0000259" key="3">
    <source>
        <dbReference type="PROSITE" id="PS51987"/>
    </source>
</evidence>
<dbReference type="SMART" id="SM01230">
    <property type="entry name" value="Gln-synt_C"/>
    <property type="match status" value="1"/>
</dbReference>
<dbReference type="InterPro" id="IPR014746">
    <property type="entry name" value="Gln_synth/guanido_kin_cat_dom"/>
</dbReference>
<dbReference type="InterPro" id="IPR052725">
    <property type="entry name" value="GS_Type-3"/>
</dbReference>
<dbReference type="Gene3D" id="1.20.120.1560">
    <property type="match status" value="1"/>
</dbReference>
<dbReference type="Gene3D" id="3.30.590.10">
    <property type="entry name" value="Glutamine synthetase/guanido kinase, catalytic domain"/>
    <property type="match status" value="1"/>
</dbReference>
<dbReference type="PANTHER" id="PTHR42974">
    <property type="entry name" value="GLUTAMINE SYNTHETASE"/>
    <property type="match status" value="1"/>
</dbReference>
<reference evidence="4 5" key="1">
    <citation type="submission" date="2017-12" db="EMBL/GenBank/DDBJ databases">
        <title>Sequencing, de novo assembly and annotation of complete genome of a new Thraustochytrid species, strain FCC1311.</title>
        <authorList>
            <person name="Sedici K."/>
            <person name="Godart F."/>
            <person name="Aiese Cigliano R."/>
            <person name="Sanseverino W."/>
            <person name="Barakat M."/>
            <person name="Ortet P."/>
            <person name="Marechal E."/>
            <person name="Cagnac O."/>
            <person name="Amato A."/>
        </authorList>
    </citation>
    <scope>NUCLEOTIDE SEQUENCE [LARGE SCALE GENOMIC DNA]</scope>
</reference>
<dbReference type="Pfam" id="PF00120">
    <property type="entry name" value="Gln-synt_C"/>
    <property type="match status" value="1"/>
</dbReference>